<evidence type="ECO:0000256" key="1">
    <source>
        <dbReference type="SAM" id="Phobius"/>
    </source>
</evidence>
<dbReference type="SUPFAM" id="SSF54686">
    <property type="entry name" value="Ribosomal protein L16p/L10e"/>
    <property type="match status" value="1"/>
</dbReference>
<reference evidence="2" key="1">
    <citation type="journal article" date="2020" name="Sci. Rep.">
        <title>Morphology, ultrastructure, genomics, and phylogeny of Euplotes vanleeuwenhoeki sp. nov. and its ultra-reduced endosymbiont 'Candidatus Pinguicoccus supinus' sp. nov.</title>
        <authorList>
            <person name="Serra V."/>
            <person name="Gammuto L."/>
            <person name="Nitla V."/>
            <person name="Castelli M."/>
            <person name="Lanzoni O."/>
            <person name="Sassera D."/>
            <person name="Bandi C."/>
            <person name="Sandeep B.V."/>
            <person name="Verni F."/>
            <person name="Modeo L."/>
            <person name="Petroni G."/>
        </authorList>
    </citation>
    <scope>NUCLEOTIDE SEQUENCE</scope>
    <source>
        <strain evidence="2">KKR18</strain>
    </source>
</reference>
<dbReference type="GO" id="GO:0006412">
    <property type="term" value="P:translation"/>
    <property type="evidence" value="ECO:0007669"/>
    <property type="project" value="InterPro"/>
</dbReference>
<evidence type="ECO:0008006" key="3">
    <source>
        <dbReference type="Google" id="ProtNLM"/>
    </source>
</evidence>
<sequence length="160" mass="19349">MCNSVYSIMAKHLKMKMKFFYQKKKQYNFNNLSVPFHFGDLAFMTTTYLIFNLKRSLRFTLFIKRMIKRRFRGVRKFWILPGDYFRVSFKTKGARMGKGKGKSANILRRISPYLHFVEFKNVRLGRVLFFKNILNSRFPRPLLINIKFNFFLYPGRTLIK</sequence>
<protein>
    <recommendedName>
        <fullName evidence="3">Ribosomal protein L16</fullName>
    </recommendedName>
</protein>
<proteinExistence type="predicted"/>
<dbReference type="AlphaFoldDB" id="A0A7T1C4Z0"/>
<keyword evidence="1" id="KW-1133">Transmembrane helix</keyword>
<dbReference type="EMBL" id="MK889230">
    <property type="protein sequence ID" value="QPM99251.1"/>
    <property type="molecule type" value="Genomic_DNA"/>
</dbReference>
<accession>A0A7T1C4Z0</accession>
<keyword evidence="1" id="KW-0472">Membrane</keyword>
<dbReference type="GO" id="GO:0005840">
    <property type="term" value="C:ribosome"/>
    <property type="evidence" value="ECO:0007669"/>
    <property type="project" value="InterPro"/>
</dbReference>
<dbReference type="GO" id="GO:0003735">
    <property type="term" value="F:structural constituent of ribosome"/>
    <property type="evidence" value="ECO:0007669"/>
    <property type="project" value="InterPro"/>
</dbReference>
<feature type="transmembrane region" description="Helical" evidence="1">
    <location>
        <begin position="32"/>
        <end position="51"/>
    </location>
</feature>
<dbReference type="InterPro" id="IPR036920">
    <property type="entry name" value="Ribosomal_uL16_sf"/>
</dbReference>
<organism evidence="2">
    <name type="scientific">Euplotes vanleeuwenhoeki</name>
    <dbReference type="NCBI Taxonomy" id="2794224"/>
    <lineage>
        <taxon>Eukaryota</taxon>
        <taxon>Sar</taxon>
        <taxon>Alveolata</taxon>
        <taxon>Ciliophora</taxon>
        <taxon>Intramacronucleata</taxon>
        <taxon>Spirotrichea</taxon>
        <taxon>Hypotrichia</taxon>
        <taxon>Euplotida</taxon>
        <taxon>Euplotidae</taxon>
        <taxon>Euplotes</taxon>
    </lineage>
</organism>
<dbReference type="Gene3D" id="3.90.1170.10">
    <property type="entry name" value="Ribosomal protein L10e/L16"/>
    <property type="match status" value="1"/>
</dbReference>
<keyword evidence="1" id="KW-0812">Transmembrane</keyword>
<evidence type="ECO:0000313" key="2">
    <source>
        <dbReference type="EMBL" id="QPM99251.1"/>
    </source>
</evidence>
<name>A0A7T1C4Z0_9SPIT</name>
<keyword evidence="2" id="KW-0496">Mitochondrion</keyword>
<geneLocation type="mitochondrion" evidence="2"/>
<gene>
    <name evidence="2" type="ORF">MitoLV_23</name>
</gene>